<name>A0A7D9IFP7_PARCT</name>
<sequence>MLLAYIMIPVVEKEVNDFKDVVWNTHRIRAQKDTYLPNGVPNHMCSFPEKYGLQECGIPVTDDQLEEVAVESGVLDVPDDYLTTEFREECERIVDLKHLQPSDCKEAFLFLKQHFRH</sequence>
<keyword evidence="2" id="KW-1185">Reference proteome</keyword>
<protein>
    <submittedName>
        <fullName evidence="1">Uncharacterized protein</fullName>
    </submittedName>
</protein>
<dbReference type="EMBL" id="CACRXK020005539">
    <property type="protein sequence ID" value="CAB4006556.1"/>
    <property type="molecule type" value="Genomic_DNA"/>
</dbReference>
<evidence type="ECO:0000313" key="2">
    <source>
        <dbReference type="Proteomes" id="UP001152795"/>
    </source>
</evidence>
<reference evidence="1" key="1">
    <citation type="submission" date="2020-04" db="EMBL/GenBank/DDBJ databases">
        <authorList>
            <person name="Alioto T."/>
            <person name="Alioto T."/>
            <person name="Gomez Garrido J."/>
        </authorList>
    </citation>
    <scope>NUCLEOTIDE SEQUENCE</scope>
    <source>
        <strain evidence="1">A484AB</strain>
    </source>
</reference>
<dbReference type="Proteomes" id="UP001152795">
    <property type="component" value="Unassembled WGS sequence"/>
</dbReference>
<dbReference type="OrthoDB" id="5957366at2759"/>
<organism evidence="1 2">
    <name type="scientific">Paramuricea clavata</name>
    <name type="common">Red gorgonian</name>
    <name type="synonym">Violescent sea-whip</name>
    <dbReference type="NCBI Taxonomy" id="317549"/>
    <lineage>
        <taxon>Eukaryota</taxon>
        <taxon>Metazoa</taxon>
        <taxon>Cnidaria</taxon>
        <taxon>Anthozoa</taxon>
        <taxon>Octocorallia</taxon>
        <taxon>Malacalcyonacea</taxon>
        <taxon>Plexauridae</taxon>
        <taxon>Paramuricea</taxon>
    </lineage>
</organism>
<evidence type="ECO:0000313" key="1">
    <source>
        <dbReference type="EMBL" id="CAB4006556.1"/>
    </source>
</evidence>
<proteinExistence type="predicted"/>
<dbReference type="AlphaFoldDB" id="A0A7D9IFP7"/>
<accession>A0A7D9IFP7</accession>
<gene>
    <name evidence="1" type="ORF">PACLA_8A043813</name>
</gene>
<comment type="caution">
    <text evidence="1">The sequence shown here is derived from an EMBL/GenBank/DDBJ whole genome shotgun (WGS) entry which is preliminary data.</text>
</comment>